<sequence length="217" mass="24811">MENKDAGTKVFKILAHGDSITRGYYSNGYRYHPYTDKLKDLLQAKYSHLTFDITTQGINGETTTFMLNRLKTTFEQTESPKYDCLIILGGLNDMGSKPAEDIARNLCSMVDLGRQHVTTCCFAVSVPYCFPDCSNSLYKTRKDEVNKILHDYIKNVKESPPTNHFVDLTQHHLNFLAMSDTEKQLVFDDRIHYSPEGYDRLGTAVYKVMKSVIRALK</sequence>
<evidence type="ECO:0000313" key="4">
    <source>
        <dbReference type="EMBL" id="CAF3675339.1"/>
    </source>
</evidence>
<dbReference type="OrthoDB" id="408760at2759"/>
<dbReference type="EMBL" id="CAJOBA010041679">
    <property type="protein sequence ID" value="CAF4118757.1"/>
    <property type="molecule type" value="Genomic_DNA"/>
</dbReference>
<dbReference type="SUPFAM" id="SSF52266">
    <property type="entry name" value="SGNH hydrolase"/>
    <property type="match status" value="1"/>
</dbReference>
<evidence type="ECO:0000313" key="6">
    <source>
        <dbReference type="Proteomes" id="UP000663829"/>
    </source>
</evidence>
<dbReference type="PANTHER" id="PTHR30383:SF19">
    <property type="entry name" value="FIBRONECTIN TYPE-III DOMAIN-CONTAINING PROTEIN"/>
    <property type="match status" value="1"/>
</dbReference>
<dbReference type="InterPro" id="IPR051532">
    <property type="entry name" value="Ester_Hydrolysis_Enzymes"/>
</dbReference>
<gene>
    <name evidence="2" type="ORF">GPM918_LOCUS8124</name>
    <name evidence="3" type="ORF">OVA965_LOCUS28974</name>
    <name evidence="4" type="ORF">SRO942_LOCUS8124</name>
    <name evidence="5" type="ORF">TMI583_LOCUS29740</name>
</gene>
<reference evidence="2" key="1">
    <citation type="submission" date="2021-02" db="EMBL/GenBank/DDBJ databases">
        <authorList>
            <person name="Nowell W R."/>
        </authorList>
    </citation>
    <scope>NUCLEOTIDE SEQUENCE</scope>
</reference>
<dbReference type="Proteomes" id="UP000681722">
    <property type="component" value="Unassembled WGS sequence"/>
</dbReference>
<accession>A0A813YZN3</accession>
<dbReference type="GO" id="GO:0004622">
    <property type="term" value="F:phosphatidylcholine lysophospholipase activity"/>
    <property type="evidence" value="ECO:0007669"/>
    <property type="project" value="TreeGrafter"/>
</dbReference>
<comment type="caution">
    <text evidence="2">The sequence shown here is derived from an EMBL/GenBank/DDBJ whole genome shotgun (WGS) entry which is preliminary data.</text>
</comment>
<evidence type="ECO:0000313" key="5">
    <source>
        <dbReference type="EMBL" id="CAF4118757.1"/>
    </source>
</evidence>
<dbReference type="InterPro" id="IPR036514">
    <property type="entry name" value="SGNH_hydro_sf"/>
</dbReference>
<dbReference type="Proteomes" id="UP000682733">
    <property type="component" value="Unassembled WGS sequence"/>
</dbReference>
<feature type="domain" description="SGNH hydrolase-type esterase" evidence="1">
    <location>
        <begin position="16"/>
        <end position="200"/>
    </location>
</feature>
<dbReference type="Proteomes" id="UP000677228">
    <property type="component" value="Unassembled WGS sequence"/>
</dbReference>
<evidence type="ECO:0000259" key="1">
    <source>
        <dbReference type="Pfam" id="PF13472"/>
    </source>
</evidence>
<organism evidence="2 6">
    <name type="scientific">Didymodactylos carnosus</name>
    <dbReference type="NCBI Taxonomy" id="1234261"/>
    <lineage>
        <taxon>Eukaryota</taxon>
        <taxon>Metazoa</taxon>
        <taxon>Spiralia</taxon>
        <taxon>Gnathifera</taxon>
        <taxon>Rotifera</taxon>
        <taxon>Eurotatoria</taxon>
        <taxon>Bdelloidea</taxon>
        <taxon>Philodinida</taxon>
        <taxon>Philodinidae</taxon>
        <taxon>Didymodactylos</taxon>
    </lineage>
</organism>
<keyword evidence="6" id="KW-1185">Reference proteome</keyword>
<dbReference type="EMBL" id="CAJNOK010020092">
    <property type="protein sequence ID" value="CAF1310887.1"/>
    <property type="molecule type" value="Genomic_DNA"/>
</dbReference>
<evidence type="ECO:0000313" key="2">
    <source>
        <dbReference type="EMBL" id="CAF0891042.1"/>
    </source>
</evidence>
<dbReference type="Gene3D" id="3.40.50.1110">
    <property type="entry name" value="SGNH hydrolase"/>
    <property type="match status" value="1"/>
</dbReference>
<dbReference type="AlphaFoldDB" id="A0A813YZN3"/>
<dbReference type="PANTHER" id="PTHR30383">
    <property type="entry name" value="THIOESTERASE 1/PROTEASE 1/LYSOPHOSPHOLIPASE L1"/>
    <property type="match status" value="1"/>
</dbReference>
<proteinExistence type="predicted"/>
<dbReference type="CDD" id="cd00229">
    <property type="entry name" value="SGNH_hydrolase"/>
    <property type="match status" value="1"/>
</dbReference>
<name>A0A813YZN3_9BILA</name>
<dbReference type="InterPro" id="IPR013830">
    <property type="entry name" value="SGNH_hydro"/>
</dbReference>
<dbReference type="Proteomes" id="UP000663829">
    <property type="component" value="Unassembled WGS sequence"/>
</dbReference>
<dbReference type="Pfam" id="PF13472">
    <property type="entry name" value="Lipase_GDSL_2"/>
    <property type="match status" value="1"/>
</dbReference>
<protein>
    <recommendedName>
        <fullName evidence="1">SGNH hydrolase-type esterase domain-containing protein</fullName>
    </recommendedName>
</protein>
<evidence type="ECO:0000313" key="3">
    <source>
        <dbReference type="EMBL" id="CAF1310887.1"/>
    </source>
</evidence>
<dbReference type="EMBL" id="CAJNOQ010001383">
    <property type="protein sequence ID" value="CAF0891042.1"/>
    <property type="molecule type" value="Genomic_DNA"/>
</dbReference>
<dbReference type="EMBL" id="CAJOBC010001383">
    <property type="protein sequence ID" value="CAF3675339.1"/>
    <property type="molecule type" value="Genomic_DNA"/>
</dbReference>